<gene>
    <name evidence="4" type="ORF">ANCCEY_12722</name>
</gene>
<protein>
    <recommendedName>
        <fullName evidence="3">Protein kinase domain-containing protein</fullName>
    </recommendedName>
</protein>
<feature type="region of interest" description="Disordered" evidence="2">
    <location>
        <begin position="53"/>
        <end position="74"/>
    </location>
</feature>
<dbReference type="SUPFAM" id="SSF56112">
    <property type="entry name" value="Protein kinase-like (PK-like)"/>
    <property type="match status" value="1"/>
</dbReference>
<dbReference type="SMART" id="SM00220">
    <property type="entry name" value="S_TKc"/>
    <property type="match status" value="1"/>
</dbReference>
<keyword evidence="5" id="KW-1185">Reference proteome</keyword>
<proteinExistence type="predicted"/>
<feature type="compositionally biased region" description="Basic and acidic residues" evidence="2">
    <location>
        <begin position="53"/>
        <end position="73"/>
    </location>
</feature>
<dbReference type="GO" id="GO:0005524">
    <property type="term" value="F:ATP binding"/>
    <property type="evidence" value="ECO:0007669"/>
    <property type="project" value="UniProtKB-UniRule"/>
</dbReference>
<evidence type="ECO:0000313" key="4">
    <source>
        <dbReference type="EMBL" id="EPB68185.1"/>
    </source>
</evidence>
<evidence type="ECO:0000259" key="3">
    <source>
        <dbReference type="PROSITE" id="PS50011"/>
    </source>
</evidence>
<dbReference type="Pfam" id="PF00069">
    <property type="entry name" value="Pkinase"/>
    <property type="match status" value="1"/>
</dbReference>
<dbReference type="EMBL" id="KE125483">
    <property type="protein sequence ID" value="EPB68185.1"/>
    <property type="molecule type" value="Genomic_DNA"/>
</dbReference>
<dbReference type="Proteomes" id="UP000054495">
    <property type="component" value="Unassembled WGS sequence"/>
</dbReference>
<feature type="non-terminal residue" evidence="4">
    <location>
        <position position="1"/>
    </location>
</feature>
<keyword evidence="1" id="KW-0547">Nucleotide-binding</keyword>
<dbReference type="PROSITE" id="PS00107">
    <property type="entry name" value="PROTEIN_KINASE_ATP"/>
    <property type="match status" value="1"/>
</dbReference>
<sequence length="390" mass="45045">LSPPRHSRLRRSNQVLDLLTSDRLQRFTQCLYIHTRMAGVACHYRMVEGVEKPAPRDNEVQEAPRKKTEKDRLPTVNDEIQGDDRKYRLKQVLGDGGYGIVFLSDDGDKQVAVKTEKYSKSMLHIEVGVLKAANAAKAKHFCELIDYGSNKPDYVYVVMTLLFKDLHKLRSEMPDRRFGISTSLRLSMQALKAVEELHKIGYLSRDIKPGNFAPGQKCYKQSKIIFLYDFGLARKYMDKNGNVIPPRKDIGWRGTTRYGSLTAHQRQDLGRKDDLESWFYMSVEMTRGTLPWRLVTDRAAVQAAKVAARGAGRVQFLFETPKQFDQILNMVDSYTFESEPEYGKIYKILDEVREEKGIRMNEHWDWEDEASHSTNTVTSYSDRELRAKKD</sequence>
<keyword evidence="1" id="KW-0067">ATP-binding</keyword>
<evidence type="ECO:0000313" key="5">
    <source>
        <dbReference type="Proteomes" id="UP000054495"/>
    </source>
</evidence>
<reference evidence="4 5" key="1">
    <citation type="submission" date="2013-05" db="EMBL/GenBank/DDBJ databases">
        <title>Draft genome of the parasitic nematode Anyclostoma ceylanicum.</title>
        <authorList>
            <person name="Mitreva M."/>
        </authorList>
    </citation>
    <scope>NUCLEOTIDE SEQUENCE [LARGE SCALE GENOMIC DNA]</scope>
</reference>
<dbReference type="PANTHER" id="PTHR11909">
    <property type="entry name" value="CASEIN KINASE-RELATED"/>
    <property type="match status" value="1"/>
</dbReference>
<feature type="binding site" evidence="1">
    <location>
        <position position="114"/>
    </location>
    <ligand>
        <name>ATP</name>
        <dbReference type="ChEBI" id="CHEBI:30616"/>
    </ligand>
</feature>
<dbReference type="PROSITE" id="PS50011">
    <property type="entry name" value="PROTEIN_KINASE_DOM"/>
    <property type="match status" value="1"/>
</dbReference>
<dbReference type="GO" id="GO:0004672">
    <property type="term" value="F:protein kinase activity"/>
    <property type="evidence" value="ECO:0007669"/>
    <property type="project" value="InterPro"/>
</dbReference>
<dbReference type="AlphaFoldDB" id="A0A0D6L8L1"/>
<organism evidence="4 5">
    <name type="scientific">Ancylostoma ceylanicum</name>
    <dbReference type="NCBI Taxonomy" id="53326"/>
    <lineage>
        <taxon>Eukaryota</taxon>
        <taxon>Metazoa</taxon>
        <taxon>Ecdysozoa</taxon>
        <taxon>Nematoda</taxon>
        <taxon>Chromadorea</taxon>
        <taxon>Rhabditida</taxon>
        <taxon>Rhabditina</taxon>
        <taxon>Rhabditomorpha</taxon>
        <taxon>Strongyloidea</taxon>
        <taxon>Ancylostomatidae</taxon>
        <taxon>Ancylostomatinae</taxon>
        <taxon>Ancylostoma</taxon>
    </lineage>
</organism>
<dbReference type="InterPro" id="IPR000719">
    <property type="entry name" value="Prot_kinase_dom"/>
</dbReference>
<dbReference type="InterPro" id="IPR011009">
    <property type="entry name" value="Kinase-like_dom_sf"/>
</dbReference>
<dbReference type="InterPro" id="IPR050235">
    <property type="entry name" value="CK1_Ser-Thr_kinase"/>
</dbReference>
<evidence type="ECO:0000256" key="2">
    <source>
        <dbReference type="SAM" id="MobiDB-lite"/>
    </source>
</evidence>
<feature type="domain" description="Protein kinase" evidence="3">
    <location>
        <begin position="87"/>
        <end position="353"/>
    </location>
</feature>
<dbReference type="Gene3D" id="1.10.510.10">
    <property type="entry name" value="Transferase(Phosphotransferase) domain 1"/>
    <property type="match status" value="1"/>
</dbReference>
<dbReference type="InterPro" id="IPR017441">
    <property type="entry name" value="Protein_kinase_ATP_BS"/>
</dbReference>
<name>A0A0D6L8L1_9BILA</name>
<accession>A0A0D6L8L1</accession>
<evidence type="ECO:0000256" key="1">
    <source>
        <dbReference type="PROSITE-ProRule" id="PRU10141"/>
    </source>
</evidence>